<evidence type="ECO:0000259" key="1">
    <source>
        <dbReference type="PROSITE" id="PS50181"/>
    </source>
</evidence>
<comment type="caution">
    <text evidence="2">The sequence shown here is derived from an EMBL/GenBank/DDBJ whole genome shotgun (WGS) entry which is preliminary data.</text>
</comment>
<dbReference type="PANTHER" id="PTHR32278">
    <property type="entry name" value="F-BOX DOMAIN-CONTAINING PROTEIN"/>
    <property type="match status" value="1"/>
</dbReference>
<gene>
    <name evidence="2" type="ORF">O6P43_011296</name>
</gene>
<dbReference type="InterPro" id="IPR036047">
    <property type="entry name" value="F-box-like_dom_sf"/>
</dbReference>
<dbReference type="PANTHER" id="PTHR32278:SF143">
    <property type="entry name" value="F-BOX PROTEIN PP2-B1"/>
    <property type="match status" value="1"/>
</dbReference>
<dbReference type="Proteomes" id="UP001163823">
    <property type="component" value="Chromosome 4"/>
</dbReference>
<reference evidence="2" key="1">
    <citation type="journal article" date="2023" name="Science">
        <title>Elucidation of the pathway for biosynthesis of saponin adjuvants from the soapbark tree.</title>
        <authorList>
            <person name="Reed J."/>
            <person name="Orme A."/>
            <person name="El-Demerdash A."/>
            <person name="Owen C."/>
            <person name="Martin L.B.B."/>
            <person name="Misra R.C."/>
            <person name="Kikuchi S."/>
            <person name="Rejzek M."/>
            <person name="Martin A.C."/>
            <person name="Harkess A."/>
            <person name="Leebens-Mack J."/>
            <person name="Louveau T."/>
            <person name="Stephenson M.J."/>
            <person name="Osbourn A."/>
        </authorList>
    </citation>
    <scope>NUCLEOTIDE SEQUENCE</scope>
    <source>
        <strain evidence="2">S10</strain>
    </source>
</reference>
<accession>A0AAD7Q2D0</accession>
<dbReference type="KEGG" id="qsa:O6P43_011296"/>
<dbReference type="Gene3D" id="1.20.1280.50">
    <property type="match status" value="1"/>
</dbReference>
<dbReference type="SMART" id="SM00256">
    <property type="entry name" value="FBOX"/>
    <property type="match status" value="1"/>
</dbReference>
<evidence type="ECO:0000313" key="2">
    <source>
        <dbReference type="EMBL" id="KAJ7973590.1"/>
    </source>
</evidence>
<dbReference type="EMBL" id="JARAOO010000004">
    <property type="protein sequence ID" value="KAJ7973590.1"/>
    <property type="molecule type" value="Genomic_DNA"/>
</dbReference>
<dbReference type="Pfam" id="PF12937">
    <property type="entry name" value="F-box-like"/>
    <property type="match status" value="1"/>
</dbReference>
<protein>
    <submittedName>
        <fullName evidence="2">F-box family protein</fullName>
    </submittedName>
</protein>
<keyword evidence="3" id="KW-1185">Reference proteome</keyword>
<dbReference type="InterPro" id="IPR001810">
    <property type="entry name" value="F-box_dom"/>
</dbReference>
<dbReference type="AlphaFoldDB" id="A0AAD7Q2D0"/>
<dbReference type="PROSITE" id="PS50181">
    <property type="entry name" value="FBOX"/>
    <property type="match status" value="1"/>
</dbReference>
<organism evidence="2 3">
    <name type="scientific">Quillaja saponaria</name>
    <name type="common">Soap bark tree</name>
    <dbReference type="NCBI Taxonomy" id="32244"/>
    <lineage>
        <taxon>Eukaryota</taxon>
        <taxon>Viridiplantae</taxon>
        <taxon>Streptophyta</taxon>
        <taxon>Embryophyta</taxon>
        <taxon>Tracheophyta</taxon>
        <taxon>Spermatophyta</taxon>
        <taxon>Magnoliopsida</taxon>
        <taxon>eudicotyledons</taxon>
        <taxon>Gunneridae</taxon>
        <taxon>Pentapetalae</taxon>
        <taxon>rosids</taxon>
        <taxon>fabids</taxon>
        <taxon>Fabales</taxon>
        <taxon>Quillajaceae</taxon>
        <taxon>Quillaja</taxon>
    </lineage>
</organism>
<name>A0AAD7Q2D0_QUISA</name>
<sequence>MASMFDFMVLPEGCIANILSFTTPRDACRLSLVSKIFRSAAESDAMWERFLPSDYHSIISRSSPSLLDSYSSKKDLFFRLCDNPIILDDGKKVGFLTSIIHDHYCFCSS</sequence>
<evidence type="ECO:0000313" key="3">
    <source>
        <dbReference type="Proteomes" id="UP001163823"/>
    </source>
</evidence>
<feature type="domain" description="F-box" evidence="1">
    <location>
        <begin position="4"/>
        <end position="50"/>
    </location>
</feature>
<dbReference type="SUPFAM" id="SSF81383">
    <property type="entry name" value="F-box domain"/>
    <property type="match status" value="1"/>
</dbReference>
<proteinExistence type="predicted"/>
<dbReference type="CDD" id="cd22162">
    <property type="entry name" value="F-box_AtSKIP3-like"/>
    <property type="match status" value="1"/>
</dbReference>